<dbReference type="Proteomes" id="UP000887576">
    <property type="component" value="Unplaced"/>
</dbReference>
<reference evidence="2" key="1">
    <citation type="submission" date="2022-11" db="UniProtKB">
        <authorList>
            <consortium name="WormBaseParasite"/>
        </authorList>
    </citation>
    <scope>IDENTIFICATION</scope>
</reference>
<name>A0AC34PVF0_9BILA</name>
<accession>A0AC34PVF0</accession>
<evidence type="ECO:0000313" key="2">
    <source>
        <dbReference type="WBParaSite" id="JU765_v2.g10299.t1"/>
    </source>
</evidence>
<sequence>MRPEQRPLQGGETEDGIYPSLPASPDKNGPVNLRRKITLFNGCAIIVGVIVGSGIFVSPTGVLQHTGSGGLSIVVWIFCGFYSMLGALCYAELGTMIPTSGGDYTYILEAFGPLPAFLFLWIALIIVNPTSLAVIGITCGNYLLKPVFPDDAVPEVASRLLAACIILLLTVINCFSVRWSTRIQDFSSVGKIAALVVIIFSALVYVLRGNTQNFNWEALNRDANYAPAAIALAFYSGVFSYSGWNYLNFVTEELQEPNKNLPRAIYISLPVVTIIYLLVNLAYFAVLTPREVLQSDAVAVTFASLAMGPLSFLIPIFVAVSCIGTLNGIIFTCSRMFFAGARNGHLPSIFAMISIKNRTPMPSIVLLGSSAVVMLFFDNIYALINYLAFGESAVVTMAVAGLLKIRLTQKDRERPIKFPIGVPVAFLVLCTYILVCPFFEKPMELIYAAAIIASGIPVYFIFVVWQTKPQILLKPWESLTRVIQGTLLCVPNEQVQVA</sequence>
<evidence type="ECO:0000313" key="1">
    <source>
        <dbReference type="Proteomes" id="UP000887576"/>
    </source>
</evidence>
<organism evidence="1 2">
    <name type="scientific">Panagrolaimus sp. JU765</name>
    <dbReference type="NCBI Taxonomy" id="591449"/>
    <lineage>
        <taxon>Eukaryota</taxon>
        <taxon>Metazoa</taxon>
        <taxon>Ecdysozoa</taxon>
        <taxon>Nematoda</taxon>
        <taxon>Chromadorea</taxon>
        <taxon>Rhabditida</taxon>
        <taxon>Tylenchina</taxon>
        <taxon>Panagrolaimomorpha</taxon>
        <taxon>Panagrolaimoidea</taxon>
        <taxon>Panagrolaimidae</taxon>
        <taxon>Panagrolaimus</taxon>
    </lineage>
</organism>
<proteinExistence type="predicted"/>
<dbReference type="WBParaSite" id="JU765_v2.g10299.t1">
    <property type="protein sequence ID" value="JU765_v2.g10299.t1"/>
    <property type="gene ID" value="JU765_v2.g10299"/>
</dbReference>
<protein>
    <submittedName>
        <fullName evidence="2">Amino acid transporter</fullName>
    </submittedName>
</protein>